<feature type="domain" description="TSCPD" evidence="6">
    <location>
        <begin position="5"/>
        <end position="78"/>
    </location>
</feature>
<dbReference type="GO" id="GO:0071897">
    <property type="term" value="P:DNA biosynthetic process"/>
    <property type="evidence" value="ECO:0007669"/>
    <property type="project" value="UniProtKB-KW"/>
</dbReference>
<evidence type="ECO:0000313" key="8">
    <source>
        <dbReference type="Proteomes" id="UP000308489"/>
    </source>
</evidence>
<dbReference type="EMBL" id="LR590481">
    <property type="protein sequence ID" value="VTQ93121.1"/>
    <property type="molecule type" value="Genomic_DNA"/>
</dbReference>
<dbReference type="Pfam" id="PF12637">
    <property type="entry name" value="TSCPD"/>
    <property type="match status" value="1"/>
</dbReference>
<dbReference type="GO" id="GO:0004748">
    <property type="term" value="F:ribonucleoside-diphosphate reductase activity, thioredoxin disulfide as acceptor"/>
    <property type="evidence" value="ECO:0007669"/>
    <property type="project" value="UniProtKB-EC"/>
</dbReference>
<evidence type="ECO:0000256" key="2">
    <source>
        <dbReference type="ARBA" id="ARBA00012274"/>
    </source>
</evidence>
<evidence type="ECO:0000256" key="4">
    <source>
        <dbReference type="ARBA" id="ARBA00022741"/>
    </source>
</evidence>
<dbReference type="InterPro" id="IPR023806">
    <property type="entry name" value="CHP03905"/>
</dbReference>
<keyword evidence="8" id="KW-1185">Reference proteome</keyword>
<dbReference type="AlphaFoldDB" id="A0A4U9RNW2"/>
<reference evidence="7 8" key="1">
    <citation type="submission" date="2019-05" db="EMBL/GenBank/DDBJ databases">
        <authorList>
            <consortium name="Pathogen Informatics"/>
        </authorList>
    </citation>
    <scope>NUCLEOTIDE SEQUENCE [LARGE SCALE GENOMIC DNA]</scope>
    <source>
        <strain evidence="7 8">NCTC503</strain>
    </source>
</reference>
<dbReference type="GO" id="GO:0000166">
    <property type="term" value="F:nucleotide binding"/>
    <property type="evidence" value="ECO:0007669"/>
    <property type="project" value="UniProtKB-KW"/>
</dbReference>
<gene>
    <name evidence="7" type="ORF">NCTC503_02056</name>
</gene>
<dbReference type="NCBIfam" id="TIGR03905">
    <property type="entry name" value="TIGR03905_4_Cys"/>
    <property type="match status" value="1"/>
</dbReference>
<dbReference type="EC" id="1.17.4.1" evidence="2"/>
<name>A0A4U9RNW2_HATHI</name>
<keyword evidence="3" id="KW-0237">DNA synthesis</keyword>
<accession>A0A4U9RNW2</accession>
<protein>
    <recommendedName>
        <fullName evidence="2">ribonucleoside-diphosphate reductase</fullName>
        <ecNumber evidence="2">1.17.4.1</ecNumber>
    </recommendedName>
</protein>
<evidence type="ECO:0000256" key="1">
    <source>
        <dbReference type="ARBA" id="ARBA00007405"/>
    </source>
</evidence>
<keyword evidence="4" id="KW-0547">Nucleotide-binding</keyword>
<sequence>MYTYYPNGVCAKEIHFEVIDNKITNVNFIGGCNGNLQGISKLLEGLSVDDAINKLEGISCGSKATSCPDQFACALKELVK</sequence>
<evidence type="ECO:0000256" key="5">
    <source>
        <dbReference type="ARBA" id="ARBA00047754"/>
    </source>
</evidence>
<dbReference type="Proteomes" id="UP000308489">
    <property type="component" value="Chromosome 1"/>
</dbReference>
<comment type="catalytic activity">
    <reaction evidence="5">
        <text>a 2'-deoxyribonucleoside 5'-diphosphate + [thioredoxin]-disulfide + H2O = a ribonucleoside 5'-diphosphate + [thioredoxin]-dithiol</text>
        <dbReference type="Rhea" id="RHEA:23252"/>
        <dbReference type="Rhea" id="RHEA-COMP:10698"/>
        <dbReference type="Rhea" id="RHEA-COMP:10700"/>
        <dbReference type="ChEBI" id="CHEBI:15377"/>
        <dbReference type="ChEBI" id="CHEBI:29950"/>
        <dbReference type="ChEBI" id="CHEBI:50058"/>
        <dbReference type="ChEBI" id="CHEBI:57930"/>
        <dbReference type="ChEBI" id="CHEBI:73316"/>
        <dbReference type="EC" id="1.17.4.1"/>
    </reaction>
</comment>
<proteinExistence type="inferred from homology"/>
<dbReference type="KEGG" id="hhw:NCTC503_02056"/>
<comment type="similarity">
    <text evidence="1">Belongs to the ribonucleoside diphosphate reductase class-2 family.</text>
</comment>
<evidence type="ECO:0000259" key="6">
    <source>
        <dbReference type="Pfam" id="PF12637"/>
    </source>
</evidence>
<dbReference type="InterPro" id="IPR024434">
    <property type="entry name" value="TSCPD_dom"/>
</dbReference>
<evidence type="ECO:0000256" key="3">
    <source>
        <dbReference type="ARBA" id="ARBA00022634"/>
    </source>
</evidence>
<dbReference type="OrthoDB" id="9801525at2"/>
<organism evidence="7 8">
    <name type="scientific">Hathewaya histolytica</name>
    <name type="common">Clostridium histolyticum</name>
    <dbReference type="NCBI Taxonomy" id="1498"/>
    <lineage>
        <taxon>Bacteria</taxon>
        <taxon>Bacillati</taxon>
        <taxon>Bacillota</taxon>
        <taxon>Clostridia</taxon>
        <taxon>Eubacteriales</taxon>
        <taxon>Clostridiaceae</taxon>
        <taxon>Hathewaya</taxon>
    </lineage>
</organism>
<evidence type="ECO:0000313" key="7">
    <source>
        <dbReference type="EMBL" id="VTQ93121.1"/>
    </source>
</evidence>
<dbReference type="RefSeq" id="WP_138210632.1">
    <property type="nucleotide sequence ID" value="NZ_CBCRUQ010000021.1"/>
</dbReference>